<comment type="caution">
    <text evidence="10">The sequence shown here is derived from an EMBL/GenBank/DDBJ whole genome shotgun (WGS) entry which is preliminary data.</text>
</comment>
<comment type="similarity">
    <text evidence="2 8">Belongs to the UDP-glucose/GDP-mannose dehydrogenase family.</text>
</comment>
<dbReference type="InterPro" id="IPR001732">
    <property type="entry name" value="UDP-Glc/GDP-Man_DH_N"/>
</dbReference>
<dbReference type="InterPro" id="IPR014026">
    <property type="entry name" value="UDP-Glc/GDP-Man_DH_dimer"/>
</dbReference>
<dbReference type="PANTHER" id="PTHR43750">
    <property type="entry name" value="UDP-GLUCOSE 6-DEHYDROGENASE TUAD"/>
    <property type="match status" value="1"/>
</dbReference>
<dbReference type="SUPFAM" id="SSF52413">
    <property type="entry name" value="UDP-glucose/GDP-mannose dehydrogenase C-terminal domain"/>
    <property type="match status" value="1"/>
</dbReference>
<organism evidence="10 11">
    <name type="scientific">Pseudorhizobium tarimense</name>
    <dbReference type="NCBI Taxonomy" id="1079109"/>
    <lineage>
        <taxon>Bacteria</taxon>
        <taxon>Pseudomonadati</taxon>
        <taxon>Pseudomonadota</taxon>
        <taxon>Alphaproteobacteria</taxon>
        <taxon>Hyphomicrobiales</taxon>
        <taxon>Rhizobiaceae</taxon>
        <taxon>Rhizobium/Agrobacterium group</taxon>
        <taxon>Pseudorhizobium</taxon>
    </lineage>
</organism>
<dbReference type="Pfam" id="PF03721">
    <property type="entry name" value="UDPG_MGDP_dh_N"/>
    <property type="match status" value="1"/>
</dbReference>
<evidence type="ECO:0000256" key="7">
    <source>
        <dbReference type="ARBA" id="ARBA00047473"/>
    </source>
</evidence>
<dbReference type="PANTHER" id="PTHR43750:SF3">
    <property type="entry name" value="UDP-GLUCOSE 6-DEHYDROGENASE TUAD"/>
    <property type="match status" value="1"/>
</dbReference>
<name>A0ABV2H7X3_9HYPH</name>
<evidence type="ECO:0000256" key="8">
    <source>
        <dbReference type="PIRNR" id="PIRNR000124"/>
    </source>
</evidence>
<dbReference type="PIRSF" id="PIRSF500134">
    <property type="entry name" value="UDPglc_DH_bac"/>
    <property type="match status" value="1"/>
</dbReference>
<evidence type="ECO:0000313" key="11">
    <source>
        <dbReference type="Proteomes" id="UP001549031"/>
    </source>
</evidence>
<keyword evidence="11" id="KW-1185">Reference proteome</keyword>
<dbReference type="Gene3D" id="3.40.50.720">
    <property type="entry name" value="NAD(P)-binding Rossmann-like Domain"/>
    <property type="match status" value="2"/>
</dbReference>
<dbReference type="SMART" id="SM00984">
    <property type="entry name" value="UDPG_MGDP_dh_C"/>
    <property type="match status" value="1"/>
</dbReference>
<comment type="catalytic activity">
    <reaction evidence="7 8">
        <text>UDP-alpha-D-glucose + 2 NAD(+) + H2O = UDP-alpha-D-glucuronate + 2 NADH + 3 H(+)</text>
        <dbReference type="Rhea" id="RHEA:23596"/>
        <dbReference type="ChEBI" id="CHEBI:15377"/>
        <dbReference type="ChEBI" id="CHEBI:15378"/>
        <dbReference type="ChEBI" id="CHEBI:57540"/>
        <dbReference type="ChEBI" id="CHEBI:57945"/>
        <dbReference type="ChEBI" id="CHEBI:58052"/>
        <dbReference type="ChEBI" id="CHEBI:58885"/>
        <dbReference type="EC" id="1.1.1.22"/>
    </reaction>
</comment>
<dbReference type="Proteomes" id="UP001549031">
    <property type="component" value="Unassembled WGS sequence"/>
</dbReference>
<dbReference type="Gene3D" id="1.20.5.100">
    <property type="entry name" value="Cytochrome c1, transmembrane anchor, C-terminal"/>
    <property type="match status" value="1"/>
</dbReference>
<protein>
    <recommendedName>
        <fullName evidence="4 8">UDP-glucose 6-dehydrogenase</fullName>
        <ecNumber evidence="3 8">1.1.1.22</ecNumber>
    </recommendedName>
</protein>
<feature type="domain" description="UDP-glucose/GDP-mannose dehydrogenase C-terminal" evidence="9">
    <location>
        <begin position="314"/>
        <end position="415"/>
    </location>
</feature>
<dbReference type="SUPFAM" id="SSF51735">
    <property type="entry name" value="NAD(P)-binding Rossmann-fold domains"/>
    <property type="match status" value="1"/>
</dbReference>
<evidence type="ECO:0000256" key="2">
    <source>
        <dbReference type="ARBA" id="ARBA00006601"/>
    </source>
</evidence>
<dbReference type="PIRSF" id="PIRSF000124">
    <property type="entry name" value="UDPglc_GDPman_dh"/>
    <property type="match status" value="1"/>
</dbReference>
<dbReference type="EC" id="1.1.1.22" evidence="3 8"/>
<dbReference type="InterPro" id="IPR028357">
    <property type="entry name" value="UDPglc_DH_bac"/>
</dbReference>
<dbReference type="InterPro" id="IPR017476">
    <property type="entry name" value="UDP-Glc/GDP-Man"/>
</dbReference>
<evidence type="ECO:0000256" key="6">
    <source>
        <dbReference type="ARBA" id="ARBA00023027"/>
    </source>
</evidence>
<comment type="pathway">
    <text evidence="1">Nucleotide-sugar biosynthesis; UDP-alpha-D-glucuronate biosynthesis; UDP-alpha-D-glucuronate from UDP-alpha-D-glucose: step 1/1.</text>
</comment>
<dbReference type="EMBL" id="JBEPLJ010000009">
    <property type="protein sequence ID" value="MET3586532.1"/>
    <property type="molecule type" value="Genomic_DNA"/>
</dbReference>
<evidence type="ECO:0000256" key="5">
    <source>
        <dbReference type="ARBA" id="ARBA00023002"/>
    </source>
</evidence>
<dbReference type="InterPro" id="IPR008927">
    <property type="entry name" value="6-PGluconate_DH-like_C_sf"/>
</dbReference>
<dbReference type="Pfam" id="PF00984">
    <property type="entry name" value="UDPG_MGDP_dh"/>
    <property type="match status" value="1"/>
</dbReference>
<evidence type="ECO:0000313" key="10">
    <source>
        <dbReference type="EMBL" id="MET3586532.1"/>
    </source>
</evidence>
<dbReference type="InterPro" id="IPR036220">
    <property type="entry name" value="UDP-Glc/GDP-Man_DH_C_sf"/>
</dbReference>
<accession>A0ABV2H7X3</accession>
<sequence length="459" mass="48731">MDVVMIGAGYVGLTTGACLAELGHRVTCVDNDALKVARLRRAEIPIYEPGLSELISKHVESGRLSFSDEPALAASKADAVFIAVGTPSGPDGDIELSYVKNAATSLAPLLKPEAVVVIKSTVVAGTAQMVRRLVHEARGRSDVYVASNPEFLREGSAIRDFLEADRIVAGADDARAAKVLEQLYAPLREKGIPYIATNTTNAEMIKYAANAFLALKIGFINEVADLCEAAGGDVAAVADGIGLDRRIGRAFLNPGPGFGGSCFPKDTRAFAAIGRRFGQPQAIVETLIDRNEVRKSALAKRILSELGGKGRRVAILGTAFKANTDDVRDSAALTIMPLLLKAGAKVTAHDPKARHETERHVSGAAWADCPYEAARDADVVVILTEWDEYAGMDLDRLAKSMSGRVVIDCRNLFEPEAVAARGLKYVSIGRKAAAPVERIKARRTGAGTGNWSEIAAAPA</sequence>
<dbReference type="SUPFAM" id="SSF48179">
    <property type="entry name" value="6-phosphogluconate dehydrogenase C-terminal domain-like"/>
    <property type="match status" value="1"/>
</dbReference>
<proteinExistence type="inferred from homology"/>
<evidence type="ECO:0000259" key="9">
    <source>
        <dbReference type="SMART" id="SM00984"/>
    </source>
</evidence>
<dbReference type="NCBIfam" id="TIGR03026">
    <property type="entry name" value="NDP-sugDHase"/>
    <property type="match status" value="1"/>
</dbReference>
<evidence type="ECO:0000256" key="1">
    <source>
        <dbReference type="ARBA" id="ARBA00004701"/>
    </source>
</evidence>
<dbReference type="Pfam" id="PF03720">
    <property type="entry name" value="UDPG_MGDP_dh_C"/>
    <property type="match status" value="1"/>
</dbReference>
<dbReference type="RefSeq" id="WP_247244345.1">
    <property type="nucleotide sequence ID" value="NZ_JALJRA010000009.1"/>
</dbReference>
<keyword evidence="6 8" id="KW-0520">NAD</keyword>
<evidence type="ECO:0000256" key="4">
    <source>
        <dbReference type="ARBA" id="ARBA00015132"/>
    </source>
</evidence>
<gene>
    <name evidence="10" type="ORF">ABID21_002650</name>
</gene>
<dbReference type="GO" id="GO:0003979">
    <property type="term" value="F:UDP-glucose 6-dehydrogenase activity"/>
    <property type="evidence" value="ECO:0007669"/>
    <property type="project" value="UniProtKB-EC"/>
</dbReference>
<keyword evidence="5 8" id="KW-0560">Oxidoreductase</keyword>
<dbReference type="InterPro" id="IPR014027">
    <property type="entry name" value="UDP-Glc/GDP-Man_DH_C"/>
</dbReference>
<evidence type="ECO:0000256" key="3">
    <source>
        <dbReference type="ARBA" id="ARBA00012954"/>
    </source>
</evidence>
<dbReference type="InterPro" id="IPR036291">
    <property type="entry name" value="NAD(P)-bd_dom_sf"/>
</dbReference>
<reference evidence="10 11" key="1">
    <citation type="submission" date="2024-06" db="EMBL/GenBank/DDBJ databases">
        <title>Genomic Encyclopedia of Type Strains, Phase IV (KMG-IV): sequencing the most valuable type-strain genomes for metagenomic binning, comparative biology and taxonomic classification.</title>
        <authorList>
            <person name="Goeker M."/>
        </authorList>
    </citation>
    <scope>NUCLEOTIDE SEQUENCE [LARGE SCALE GENOMIC DNA]</scope>
    <source>
        <strain evidence="10 11">DSM 105042</strain>
    </source>
</reference>